<sequence length="77" mass="9168">MRELLIMVWETAAEQLEERHSDWAYLKPVFLLESFCCSSFFRAENSYSDLASWAKGLEDQGLNHWWFRFRSSISNSL</sequence>
<organism evidence="1 2">
    <name type="scientific">Castanea mollissima</name>
    <name type="common">Chinese chestnut</name>
    <dbReference type="NCBI Taxonomy" id="60419"/>
    <lineage>
        <taxon>Eukaryota</taxon>
        <taxon>Viridiplantae</taxon>
        <taxon>Streptophyta</taxon>
        <taxon>Embryophyta</taxon>
        <taxon>Tracheophyta</taxon>
        <taxon>Spermatophyta</taxon>
        <taxon>Magnoliopsida</taxon>
        <taxon>eudicotyledons</taxon>
        <taxon>Gunneridae</taxon>
        <taxon>Pentapetalae</taxon>
        <taxon>rosids</taxon>
        <taxon>fabids</taxon>
        <taxon>Fagales</taxon>
        <taxon>Fagaceae</taxon>
        <taxon>Castanea</taxon>
    </lineage>
</organism>
<evidence type="ECO:0000313" key="1">
    <source>
        <dbReference type="EMBL" id="KAF3968729.1"/>
    </source>
</evidence>
<protein>
    <submittedName>
        <fullName evidence="1">Uncharacterized protein</fullName>
    </submittedName>
</protein>
<dbReference type="EMBL" id="JRKL02000735">
    <property type="protein sequence ID" value="KAF3968729.1"/>
    <property type="molecule type" value="Genomic_DNA"/>
</dbReference>
<proteinExistence type="predicted"/>
<dbReference type="AlphaFoldDB" id="A0A8J4W0B6"/>
<accession>A0A8J4W0B6</accession>
<reference evidence="1" key="1">
    <citation type="submission" date="2020-03" db="EMBL/GenBank/DDBJ databases">
        <title>Castanea mollissima Vanexum genome sequencing.</title>
        <authorList>
            <person name="Staton M."/>
        </authorList>
    </citation>
    <scope>NUCLEOTIDE SEQUENCE</scope>
    <source>
        <tissue evidence="1">Leaf</tissue>
    </source>
</reference>
<dbReference type="Proteomes" id="UP000737018">
    <property type="component" value="Unassembled WGS sequence"/>
</dbReference>
<gene>
    <name evidence="1" type="ORF">CMV_007419</name>
</gene>
<name>A0A8J4W0B6_9ROSI</name>
<dbReference type="OrthoDB" id="1936442at2759"/>
<keyword evidence="2" id="KW-1185">Reference proteome</keyword>
<comment type="caution">
    <text evidence="1">The sequence shown here is derived from an EMBL/GenBank/DDBJ whole genome shotgun (WGS) entry which is preliminary data.</text>
</comment>
<evidence type="ECO:0000313" key="2">
    <source>
        <dbReference type="Proteomes" id="UP000737018"/>
    </source>
</evidence>